<keyword evidence="5 6" id="KW-0472">Membrane</keyword>
<feature type="transmembrane region" description="Helical" evidence="6">
    <location>
        <begin position="383"/>
        <end position="403"/>
    </location>
</feature>
<feature type="transmembrane region" description="Helical" evidence="6">
    <location>
        <begin position="256"/>
        <end position="276"/>
    </location>
</feature>
<gene>
    <name evidence="7" type="ORF">GTZ99_08050</name>
</gene>
<sequence>MLHERIGEDVPLVVDLDRTLITGDVAMEAMVELGKRGFWAILGMVWMFLRGRSNLKTLLARRMPVDPATLAYRPQVLELIAQARASRRPVILASAAHWRTAHRVAAHLGLFDRVIASTHAANVKGSAKLAAIRAAVGDKPFDYVGDCAADRPIWRAARVAYTVDAPTGTAQQERIAPRGNIARALLKAARPHQWAKNALVFVPLASSGMLANVGAIGASLLAFIAMSVIASSVYLLNDLLDIEADRLHPKKRKRPLASGALPIPVALVATVLAAVAGLGAAWLLGVPSFSAMACYFALTLAYSMRLKAAMIADVLTLACLYTIRIVAGAAAIGVPVSFWLLLFSTFFFLSLGYLKRYVELRSSPREEHELLSGRGYTRSDTEIVAISGLAAGMVSILVLVLFAEAMAKTGAYATPQLLWLLPLPLLYWLNRVWMMGRRGQVDSDPVAFAITDPKSIGVAGMLGVILIAAKFAPLGGALTAMGITLG</sequence>
<dbReference type="Pfam" id="PF01040">
    <property type="entry name" value="UbiA"/>
    <property type="match status" value="1"/>
</dbReference>
<dbReference type="Proteomes" id="UP000753724">
    <property type="component" value="Unassembled WGS sequence"/>
</dbReference>
<evidence type="ECO:0000256" key="2">
    <source>
        <dbReference type="ARBA" id="ARBA00022475"/>
    </source>
</evidence>
<evidence type="ECO:0000313" key="8">
    <source>
        <dbReference type="Proteomes" id="UP000753724"/>
    </source>
</evidence>
<feature type="transmembrane region" description="Helical" evidence="6">
    <location>
        <begin position="282"/>
        <end position="302"/>
    </location>
</feature>
<proteinExistence type="predicted"/>
<dbReference type="RefSeq" id="WP_161717802.1">
    <property type="nucleotide sequence ID" value="NZ_JAAAPO010000003.1"/>
</dbReference>
<evidence type="ECO:0000256" key="4">
    <source>
        <dbReference type="ARBA" id="ARBA00022989"/>
    </source>
</evidence>
<evidence type="ECO:0000256" key="1">
    <source>
        <dbReference type="ARBA" id="ARBA00004141"/>
    </source>
</evidence>
<dbReference type="EMBL" id="JAAAPO010000003">
    <property type="protein sequence ID" value="NBC36506.1"/>
    <property type="molecule type" value="Genomic_DNA"/>
</dbReference>
<comment type="subcellular location">
    <subcellularLocation>
        <location evidence="1">Membrane</location>
        <topology evidence="1">Multi-pass membrane protein</topology>
    </subcellularLocation>
</comment>
<dbReference type="PANTHER" id="PTHR42723:SF1">
    <property type="entry name" value="CHLOROPHYLL SYNTHASE, CHLOROPLASTIC"/>
    <property type="match status" value="1"/>
</dbReference>
<accession>A0ABW9XD93</accession>
<keyword evidence="4 6" id="KW-1133">Transmembrane helix</keyword>
<dbReference type="CDD" id="cd13963">
    <property type="entry name" value="PT_UbiA_2"/>
    <property type="match status" value="1"/>
</dbReference>
<reference evidence="8" key="1">
    <citation type="submission" date="2020-01" db="EMBL/GenBank/DDBJ databases">
        <title>Sphingomonas sp. strain CSW-10.</title>
        <authorList>
            <person name="Chen W.-M."/>
        </authorList>
    </citation>
    <scope>NUCLEOTIDE SEQUENCE [LARGE SCALE GENOMIC DNA]</scope>
    <source>
        <strain evidence="8">FSY-8</strain>
    </source>
</reference>
<dbReference type="InterPro" id="IPR050475">
    <property type="entry name" value="Prenyltransferase_related"/>
</dbReference>
<evidence type="ECO:0000256" key="3">
    <source>
        <dbReference type="ARBA" id="ARBA00022692"/>
    </source>
</evidence>
<dbReference type="NCBIfam" id="NF006088">
    <property type="entry name" value="PRK08238.1"/>
    <property type="match status" value="1"/>
</dbReference>
<keyword evidence="3 6" id="KW-0812">Transmembrane</keyword>
<protein>
    <submittedName>
        <fullName evidence="7">UbiA family prenyltransferase</fullName>
    </submittedName>
</protein>
<evidence type="ECO:0000256" key="5">
    <source>
        <dbReference type="ARBA" id="ARBA00023136"/>
    </source>
</evidence>
<evidence type="ECO:0000256" key="6">
    <source>
        <dbReference type="SAM" id="Phobius"/>
    </source>
</evidence>
<dbReference type="Gene3D" id="3.40.50.1000">
    <property type="entry name" value="HAD superfamily/HAD-like"/>
    <property type="match status" value="1"/>
</dbReference>
<dbReference type="InterPro" id="IPR044878">
    <property type="entry name" value="UbiA_sf"/>
</dbReference>
<keyword evidence="2" id="KW-1003">Cell membrane</keyword>
<dbReference type="InterPro" id="IPR000537">
    <property type="entry name" value="UbiA_prenyltransferase"/>
</dbReference>
<dbReference type="PANTHER" id="PTHR42723">
    <property type="entry name" value="CHLOROPHYLL SYNTHASE"/>
    <property type="match status" value="1"/>
</dbReference>
<dbReference type="InterPro" id="IPR036412">
    <property type="entry name" value="HAD-like_sf"/>
</dbReference>
<dbReference type="SUPFAM" id="SSF56784">
    <property type="entry name" value="HAD-like"/>
    <property type="match status" value="1"/>
</dbReference>
<dbReference type="Pfam" id="PF12710">
    <property type="entry name" value="HAD"/>
    <property type="match status" value="1"/>
</dbReference>
<comment type="caution">
    <text evidence="7">The sequence shown here is derived from an EMBL/GenBank/DDBJ whole genome shotgun (WGS) entry which is preliminary data.</text>
</comment>
<feature type="transmembrane region" description="Helical" evidence="6">
    <location>
        <begin position="409"/>
        <end position="429"/>
    </location>
</feature>
<keyword evidence="8" id="KW-1185">Reference proteome</keyword>
<organism evidence="7 8">
    <name type="scientific">Novosphingobium ovatum</name>
    <dbReference type="NCBI Taxonomy" id="1908523"/>
    <lineage>
        <taxon>Bacteria</taxon>
        <taxon>Pseudomonadati</taxon>
        <taxon>Pseudomonadota</taxon>
        <taxon>Alphaproteobacteria</taxon>
        <taxon>Sphingomonadales</taxon>
        <taxon>Sphingomonadaceae</taxon>
        <taxon>Novosphingobium</taxon>
    </lineage>
</organism>
<feature type="transmembrane region" description="Helical" evidence="6">
    <location>
        <begin position="216"/>
        <end position="236"/>
    </location>
</feature>
<name>A0ABW9XD93_9SPHN</name>
<dbReference type="InterPro" id="IPR023214">
    <property type="entry name" value="HAD_sf"/>
</dbReference>
<evidence type="ECO:0000313" key="7">
    <source>
        <dbReference type="EMBL" id="NBC36506.1"/>
    </source>
</evidence>
<dbReference type="Gene3D" id="1.10.357.140">
    <property type="entry name" value="UbiA prenyltransferase"/>
    <property type="match status" value="1"/>
</dbReference>